<keyword evidence="8 10" id="KW-0961">Cell wall biogenesis/degradation</keyword>
<evidence type="ECO:0000256" key="5">
    <source>
        <dbReference type="ARBA" id="ARBA00022833"/>
    </source>
</evidence>
<evidence type="ECO:0000313" key="12">
    <source>
        <dbReference type="EMBL" id="EHO70166.1"/>
    </source>
</evidence>
<dbReference type="HOGENOM" id="CLU_060744_1_0_10"/>
<keyword evidence="3 9" id="KW-0479">Metal-binding</keyword>
<dbReference type="GO" id="GO:0071555">
    <property type="term" value="P:cell wall organization"/>
    <property type="evidence" value="ECO:0007669"/>
    <property type="project" value="UniProtKB-KW"/>
</dbReference>
<feature type="binding site" evidence="9">
    <location>
        <position position="127"/>
    </location>
    <ligand>
        <name>Zn(2+)</name>
        <dbReference type="ChEBI" id="CHEBI:29105"/>
        <note>catalytic</note>
    </ligand>
</feature>
<keyword evidence="11" id="KW-0732">Signal</keyword>
<name>H1Q2R2_9BACT</name>
<dbReference type="HAMAP" id="MF_01924">
    <property type="entry name" value="A_A_dipeptidase"/>
    <property type="match status" value="1"/>
</dbReference>
<reference evidence="12 13" key="1">
    <citation type="submission" date="2011-12" db="EMBL/GenBank/DDBJ databases">
        <title>The Genome Sequence of Prevotella micans F0438.</title>
        <authorList>
            <consortium name="The Broad Institute Genome Sequencing Platform"/>
            <person name="Earl A."/>
            <person name="Ward D."/>
            <person name="Feldgarden M."/>
            <person name="Gevers D."/>
            <person name="Izard J."/>
            <person name="Baranova O.V."/>
            <person name="Blanton J.M."/>
            <person name="Wade W.G."/>
            <person name="Dewhirst F.E."/>
            <person name="Young S.K."/>
            <person name="Zeng Q."/>
            <person name="Gargeya S."/>
            <person name="Fitzgerald M."/>
            <person name="Haas B."/>
            <person name="Abouelleil A."/>
            <person name="Alvarado L."/>
            <person name="Arachchi H.M."/>
            <person name="Berlin A."/>
            <person name="Chapman S.B."/>
            <person name="Gearin G."/>
            <person name="Goldberg J."/>
            <person name="Griggs A."/>
            <person name="Gujja S."/>
            <person name="Hansen M."/>
            <person name="Heiman D."/>
            <person name="Howarth C."/>
            <person name="Larimer J."/>
            <person name="Lui A."/>
            <person name="MacDonald P.J.P."/>
            <person name="McCowen C."/>
            <person name="Montmayeur A."/>
            <person name="Murphy C."/>
            <person name="Neiman D."/>
            <person name="Pearson M."/>
            <person name="Priest M."/>
            <person name="Roberts A."/>
            <person name="Saif S."/>
            <person name="Shea T."/>
            <person name="Sisk P."/>
            <person name="Stolte C."/>
            <person name="Sykes S."/>
            <person name="Wortman J."/>
            <person name="Nusbaum C."/>
            <person name="Birren B."/>
        </authorList>
    </citation>
    <scope>NUCLEOTIDE SEQUENCE [LARGE SCALE GENOMIC DNA]</scope>
    <source>
        <strain evidence="12 13">F0438</strain>
    </source>
</reference>
<evidence type="ECO:0000256" key="10">
    <source>
        <dbReference type="PIRNR" id="PIRNR026671"/>
    </source>
</evidence>
<evidence type="ECO:0000256" key="2">
    <source>
        <dbReference type="ARBA" id="ARBA00022670"/>
    </source>
</evidence>
<keyword evidence="4 9" id="KW-0378">Hydrolase</keyword>
<dbReference type="RefSeq" id="WP_006952510.1">
    <property type="nucleotide sequence ID" value="NZ_JH594522.1"/>
</dbReference>
<comment type="cofactor">
    <cofactor evidence="9">
        <name>Zn(2+)</name>
        <dbReference type="ChEBI" id="CHEBI:29105"/>
    </cofactor>
    <text evidence="9">Binds 1 zinc ion per subunit.</text>
</comment>
<dbReference type="GO" id="GO:0160237">
    <property type="term" value="F:D-Ala-D-Ala dipeptidase activity"/>
    <property type="evidence" value="ECO:0007669"/>
    <property type="project" value="UniProtKB-EC"/>
</dbReference>
<feature type="binding site" evidence="9">
    <location>
        <position position="210"/>
    </location>
    <ligand>
        <name>Zn(2+)</name>
        <dbReference type="ChEBI" id="CHEBI:29105"/>
        <note>catalytic</note>
    </ligand>
</feature>
<protein>
    <recommendedName>
        <fullName evidence="9 10">D-alanyl-D-alanine dipeptidase</fullName>
        <shortName evidence="9 10">D-Ala-D-Ala dipeptidase</shortName>
        <ecNumber evidence="9 10">3.4.13.22</ecNumber>
    </recommendedName>
</protein>
<dbReference type="Gene3D" id="3.30.1380.10">
    <property type="match status" value="1"/>
</dbReference>
<keyword evidence="2 9" id="KW-0645">Protease</keyword>
<dbReference type="PANTHER" id="PTHR43126:SF2">
    <property type="entry name" value="D-ALANYL-D-ALANINE DIPEPTIDASE"/>
    <property type="match status" value="1"/>
</dbReference>
<feature type="site" description="Transition state stabilizer" evidence="9">
    <location>
        <position position="96"/>
    </location>
</feature>
<sequence>MKTTLLLLTVLFLGSSLQAQNKQMESQGLVNIKSVDPSIKVALMYARSDNFCGRTLYADLHDAYMLPRCAKALKKAQAELKRRRPDLSLCIFDATRPMSIQQTMWDVVKNTPHYFYVSNPARGGGMHNYGMALDISLCKASWSEALWRPGSAPCRIDTIPMGTKVDHMGSRSHIDREETILTPAVIANRLLLREVMQAAGFMPIRTEWWHFNLCTRAWAKANLRVIK</sequence>
<comment type="caution">
    <text evidence="12">The sequence shown here is derived from an EMBL/GenBank/DDBJ whole genome shotgun (WGS) entry which is preliminary data.</text>
</comment>
<evidence type="ECO:0000256" key="1">
    <source>
        <dbReference type="ARBA" id="ARBA00001362"/>
    </source>
</evidence>
<dbReference type="STRING" id="883158.HMPREF9140_01200"/>
<gene>
    <name evidence="12" type="ORF">HMPREF9140_01200</name>
</gene>
<dbReference type="GO" id="GO:0006508">
    <property type="term" value="P:proteolysis"/>
    <property type="evidence" value="ECO:0007669"/>
    <property type="project" value="UniProtKB-KW"/>
</dbReference>
<evidence type="ECO:0000256" key="11">
    <source>
        <dbReference type="SAM" id="SignalP"/>
    </source>
</evidence>
<dbReference type="CDD" id="cd14840">
    <property type="entry name" value="D-Ala-D-Ala_dipeptidase_Aad"/>
    <property type="match status" value="1"/>
</dbReference>
<evidence type="ECO:0000256" key="3">
    <source>
        <dbReference type="ARBA" id="ARBA00022723"/>
    </source>
</evidence>
<feature type="chain" id="PRO_5003552242" description="D-alanyl-D-alanine dipeptidase" evidence="11">
    <location>
        <begin position="20"/>
        <end position="227"/>
    </location>
</feature>
<dbReference type="Proteomes" id="UP000016023">
    <property type="component" value="Unassembled WGS sequence"/>
</dbReference>
<dbReference type="eggNOG" id="COG2173">
    <property type="taxonomic scope" value="Bacteria"/>
</dbReference>
<evidence type="ECO:0000256" key="8">
    <source>
        <dbReference type="ARBA" id="ARBA00023316"/>
    </source>
</evidence>
<comment type="similarity">
    <text evidence="9 10">Belongs to the peptidase M15D family.</text>
</comment>
<evidence type="ECO:0000256" key="6">
    <source>
        <dbReference type="ARBA" id="ARBA00022997"/>
    </source>
</evidence>
<dbReference type="GO" id="GO:0008237">
    <property type="term" value="F:metallopeptidase activity"/>
    <property type="evidence" value="ECO:0007669"/>
    <property type="project" value="UniProtKB-KW"/>
</dbReference>
<dbReference type="EMBL" id="AGWK01000035">
    <property type="protein sequence ID" value="EHO70166.1"/>
    <property type="molecule type" value="Genomic_DNA"/>
</dbReference>
<organism evidence="12 13">
    <name type="scientific">Prevotella micans F0438</name>
    <dbReference type="NCBI Taxonomy" id="883158"/>
    <lineage>
        <taxon>Bacteria</taxon>
        <taxon>Pseudomonadati</taxon>
        <taxon>Bacteroidota</taxon>
        <taxon>Bacteroidia</taxon>
        <taxon>Bacteroidales</taxon>
        <taxon>Prevotellaceae</taxon>
        <taxon>Prevotella</taxon>
    </lineage>
</organism>
<keyword evidence="13" id="KW-1185">Reference proteome</keyword>
<proteinExistence type="inferred from homology"/>
<dbReference type="AlphaFoldDB" id="H1Q2R2"/>
<dbReference type="PANTHER" id="PTHR43126">
    <property type="entry name" value="D-ALANYL-D-ALANINE DIPEPTIDASE"/>
    <property type="match status" value="1"/>
</dbReference>
<dbReference type="InterPro" id="IPR009045">
    <property type="entry name" value="Zn_M74/Hedgehog-like"/>
</dbReference>
<keyword evidence="5 9" id="KW-0862">Zinc</keyword>
<dbReference type="InterPro" id="IPR000755">
    <property type="entry name" value="A_A_dipeptidase"/>
</dbReference>
<feature type="binding site" evidence="9">
    <location>
        <position position="134"/>
    </location>
    <ligand>
        <name>Zn(2+)</name>
        <dbReference type="ChEBI" id="CHEBI:29105"/>
        <note>catalytic</note>
    </ligand>
</feature>
<dbReference type="EC" id="3.4.13.22" evidence="9 10"/>
<dbReference type="SUPFAM" id="SSF55166">
    <property type="entry name" value="Hedgehog/DD-peptidase"/>
    <property type="match status" value="1"/>
</dbReference>
<dbReference type="PATRIC" id="fig|883158.3.peg.1208"/>
<evidence type="ECO:0000256" key="7">
    <source>
        <dbReference type="ARBA" id="ARBA00023049"/>
    </source>
</evidence>
<dbReference type="GO" id="GO:0008270">
    <property type="term" value="F:zinc ion binding"/>
    <property type="evidence" value="ECO:0007669"/>
    <property type="project" value="UniProtKB-UniRule"/>
</dbReference>
<evidence type="ECO:0000313" key="13">
    <source>
        <dbReference type="Proteomes" id="UP000016023"/>
    </source>
</evidence>
<comment type="catalytic activity">
    <reaction evidence="1 9 10">
        <text>D-alanyl-D-alanine + H2O = 2 D-alanine</text>
        <dbReference type="Rhea" id="RHEA:20661"/>
        <dbReference type="ChEBI" id="CHEBI:15377"/>
        <dbReference type="ChEBI" id="CHEBI:57416"/>
        <dbReference type="ChEBI" id="CHEBI:57822"/>
        <dbReference type="EC" id="3.4.13.22"/>
    </reaction>
</comment>
<keyword evidence="7 9" id="KW-0482">Metalloprotease</keyword>
<evidence type="ECO:0000256" key="4">
    <source>
        <dbReference type="ARBA" id="ARBA00022801"/>
    </source>
</evidence>
<accession>H1Q2R2</accession>
<dbReference type="PIRSF" id="PIRSF026671">
    <property type="entry name" value="AA_dipeptidase"/>
    <property type="match status" value="1"/>
</dbReference>
<evidence type="ECO:0000256" key="9">
    <source>
        <dbReference type="HAMAP-Rule" id="MF_01924"/>
    </source>
</evidence>
<dbReference type="Pfam" id="PF01427">
    <property type="entry name" value="Peptidase_M15"/>
    <property type="match status" value="1"/>
</dbReference>
<feature type="active site" description="Proton donor/acceptor" evidence="9">
    <location>
        <position position="207"/>
    </location>
</feature>
<feature type="signal peptide" evidence="11">
    <location>
        <begin position="1"/>
        <end position="19"/>
    </location>
</feature>
<keyword evidence="6 9" id="KW-0224">Dipeptidase</keyword>
<comment type="function">
    <text evidence="9 10">Catalyzes hydrolysis of the D-alanyl-D-alanine dipeptide.</text>
</comment>